<sequence>MLQRRDTGELVCVRACGQRPHSGAAAP</sequence>
<dbReference type="EMBL" id="GBRH01174556">
    <property type="protein sequence ID" value="JAE23340.1"/>
    <property type="molecule type" value="Transcribed_RNA"/>
</dbReference>
<organism evidence="1">
    <name type="scientific">Arundo donax</name>
    <name type="common">Giant reed</name>
    <name type="synonym">Donax arundinaceus</name>
    <dbReference type="NCBI Taxonomy" id="35708"/>
    <lineage>
        <taxon>Eukaryota</taxon>
        <taxon>Viridiplantae</taxon>
        <taxon>Streptophyta</taxon>
        <taxon>Embryophyta</taxon>
        <taxon>Tracheophyta</taxon>
        <taxon>Spermatophyta</taxon>
        <taxon>Magnoliopsida</taxon>
        <taxon>Liliopsida</taxon>
        <taxon>Poales</taxon>
        <taxon>Poaceae</taxon>
        <taxon>PACMAD clade</taxon>
        <taxon>Arundinoideae</taxon>
        <taxon>Arundineae</taxon>
        <taxon>Arundo</taxon>
    </lineage>
</organism>
<reference evidence="1" key="2">
    <citation type="journal article" date="2015" name="Data Brief">
        <title>Shoot transcriptome of the giant reed, Arundo donax.</title>
        <authorList>
            <person name="Barrero R.A."/>
            <person name="Guerrero F.D."/>
            <person name="Moolhuijzen P."/>
            <person name="Goolsby J.A."/>
            <person name="Tidwell J."/>
            <person name="Bellgard S.E."/>
            <person name="Bellgard M.I."/>
        </authorList>
    </citation>
    <scope>NUCLEOTIDE SEQUENCE</scope>
    <source>
        <tissue evidence="1">Shoot tissue taken approximately 20 cm above the soil surface</tissue>
    </source>
</reference>
<protein>
    <submittedName>
        <fullName evidence="1">Uncharacterized protein</fullName>
    </submittedName>
</protein>
<reference evidence="1" key="1">
    <citation type="submission" date="2014-09" db="EMBL/GenBank/DDBJ databases">
        <authorList>
            <person name="Magalhaes I.L.F."/>
            <person name="Oliveira U."/>
            <person name="Santos F.R."/>
            <person name="Vidigal T.H.D.A."/>
            <person name="Brescovit A.D."/>
            <person name="Santos A.J."/>
        </authorList>
    </citation>
    <scope>NUCLEOTIDE SEQUENCE</scope>
    <source>
        <tissue evidence="1">Shoot tissue taken approximately 20 cm above the soil surface</tissue>
    </source>
</reference>
<dbReference type="AlphaFoldDB" id="A0A0A9GE22"/>
<evidence type="ECO:0000313" key="1">
    <source>
        <dbReference type="EMBL" id="JAE23340.1"/>
    </source>
</evidence>
<name>A0A0A9GE22_ARUDO</name>
<accession>A0A0A9GE22</accession>
<proteinExistence type="predicted"/>